<comment type="caution">
    <text evidence="1">The sequence shown here is derived from an EMBL/GenBank/DDBJ whole genome shotgun (WGS) entry which is preliminary data.</text>
</comment>
<dbReference type="RefSeq" id="WP_100756350.1">
    <property type="nucleotide sequence ID" value="NZ_NPDP01000040.1"/>
</dbReference>
<dbReference type="EMBL" id="NPDP01000040">
    <property type="protein sequence ID" value="PJZ28413.1"/>
    <property type="molecule type" value="Genomic_DNA"/>
</dbReference>
<protein>
    <submittedName>
        <fullName evidence="1">Uncharacterized protein</fullName>
    </submittedName>
</protein>
<evidence type="ECO:0000313" key="2">
    <source>
        <dbReference type="Proteomes" id="UP000231919"/>
    </source>
</evidence>
<gene>
    <name evidence="1" type="ORF">CH378_18185</name>
</gene>
<accession>A0ABX4N507</accession>
<keyword evidence="2" id="KW-1185">Reference proteome</keyword>
<name>A0ABX4N507_9LEPT</name>
<evidence type="ECO:0000313" key="1">
    <source>
        <dbReference type="EMBL" id="PJZ28413.1"/>
    </source>
</evidence>
<organism evidence="1 2">
    <name type="scientific">Leptospira kmetyi</name>
    <dbReference type="NCBI Taxonomy" id="408139"/>
    <lineage>
        <taxon>Bacteria</taxon>
        <taxon>Pseudomonadati</taxon>
        <taxon>Spirochaetota</taxon>
        <taxon>Spirochaetia</taxon>
        <taxon>Leptospirales</taxon>
        <taxon>Leptospiraceae</taxon>
        <taxon>Leptospira</taxon>
    </lineage>
</organism>
<reference evidence="1 2" key="1">
    <citation type="submission" date="2017-07" db="EMBL/GenBank/DDBJ databases">
        <title>Leptospira spp. isolated from tropical soils.</title>
        <authorList>
            <person name="Thibeaux R."/>
            <person name="Iraola G."/>
            <person name="Ferres I."/>
            <person name="Bierque E."/>
            <person name="Girault D."/>
            <person name="Soupe-Gilbert M.-E."/>
            <person name="Picardeau M."/>
            <person name="Goarant C."/>
        </authorList>
    </citation>
    <scope>NUCLEOTIDE SEQUENCE [LARGE SCALE GENOMIC DNA]</scope>
    <source>
        <strain evidence="1 2">JW2-C-B1</strain>
    </source>
</reference>
<sequence length="104" mass="12374">MLEEKVDPYVELQKENDSGLLFLHKNSFKKYTFKDREFVRVQVCRFNALFFSPQKQSLQWIFDEFKNEIGSSRFVLKNATIYTVSNPYLFSIFSDRCLIVLGEL</sequence>
<proteinExistence type="predicted"/>
<dbReference type="Proteomes" id="UP000231919">
    <property type="component" value="Unassembled WGS sequence"/>
</dbReference>